<evidence type="ECO:0000256" key="1">
    <source>
        <dbReference type="SAM" id="Phobius"/>
    </source>
</evidence>
<sequence>MNRWIVGILTLLIILLLTGFVVQTANGYEPLTEREAEQWIGSITFDELLDFVIKYDYVENVTPEVSGGDFIIVLSGRDVYIQYQSKMRVKIGHLEYNFELENKVYEDFVPREEKLKTIVISSGIGALVGIILTLLIL</sequence>
<feature type="transmembrane region" description="Helical" evidence="1">
    <location>
        <begin position="118"/>
        <end position="136"/>
    </location>
</feature>
<gene>
    <name evidence="2" type="ORF">LCGC14_1507340</name>
</gene>
<keyword evidence="1" id="KW-0472">Membrane</keyword>
<keyword evidence="1" id="KW-1133">Transmembrane helix</keyword>
<reference evidence="2" key="1">
    <citation type="journal article" date="2015" name="Nature">
        <title>Complex archaea that bridge the gap between prokaryotes and eukaryotes.</title>
        <authorList>
            <person name="Spang A."/>
            <person name="Saw J.H."/>
            <person name="Jorgensen S.L."/>
            <person name="Zaremba-Niedzwiedzka K."/>
            <person name="Martijn J."/>
            <person name="Lind A.E."/>
            <person name="van Eijk R."/>
            <person name="Schleper C."/>
            <person name="Guy L."/>
            <person name="Ettema T.J."/>
        </authorList>
    </citation>
    <scope>NUCLEOTIDE SEQUENCE</scope>
</reference>
<dbReference type="EMBL" id="LAZR01011018">
    <property type="protein sequence ID" value="KKM63854.1"/>
    <property type="molecule type" value="Genomic_DNA"/>
</dbReference>
<accession>A0A0F9J2F6</accession>
<proteinExistence type="predicted"/>
<evidence type="ECO:0000313" key="2">
    <source>
        <dbReference type="EMBL" id="KKM63854.1"/>
    </source>
</evidence>
<dbReference type="AlphaFoldDB" id="A0A0F9J2F6"/>
<name>A0A0F9J2F6_9ZZZZ</name>
<protein>
    <submittedName>
        <fullName evidence="2">Uncharacterized protein</fullName>
    </submittedName>
</protein>
<organism evidence="2">
    <name type="scientific">marine sediment metagenome</name>
    <dbReference type="NCBI Taxonomy" id="412755"/>
    <lineage>
        <taxon>unclassified sequences</taxon>
        <taxon>metagenomes</taxon>
        <taxon>ecological metagenomes</taxon>
    </lineage>
</organism>
<keyword evidence="1" id="KW-0812">Transmembrane</keyword>
<comment type="caution">
    <text evidence="2">The sequence shown here is derived from an EMBL/GenBank/DDBJ whole genome shotgun (WGS) entry which is preliminary data.</text>
</comment>